<dbReference type="AlphaFoldDB" id="A0AAV6L7K1"/>
<dbReference type="PROSITE" id="PS51745">
    <property type="entry name" value="PB1"/>
    <property type="match status" value="1"/>
</dbReference>
<protein>
    <recommendedName>
        <fullName evidence="2">PB1 domain-containing protein</fullName>
    </recommendedName>
</protein>
<proteinExistence type="predicted"/>
<dbReference type="EMBL" id="JACTNZ010000002">
    <property type="protein sequence ID" value="KAG5560358.1"/>
    <property type="molecule type" value="Genomic_DNA"/>
</dbReference>
<dbReference type="PANTHER" id="PTHR32002">
    <property type="entry name" value="PROTEIN NLP8"/>
    <property type="match status" value="1"/>
</dbReference>
<name>A0AAV6L7K1_9ERIC</name>
<gene>
    <name evidence="3" type="ORF">RHGRI_003607</name>
</gene>
<evidence type="ECO:0000256" key="1">
    <source>
        <dbReference type="SAM" id="MobiDB-lite"/>
    </source>
</evidence>
<feature type="region of interest" description="Disordered" evidence="1">
    <location>
        <begin position="51"/>
        <end position="72"/>
    </location>
</feature>
<dbReference type="SUPFAM" id="SSF54277">
    <property type="entry name" value="CAD &amp; PB1 domains"/>
    <property type="match status" value="1"/>
</dbReference>
<keyword evidence="4" id="KW-1185">Reference proteome</keyword>
<accession>A0AAV6L7K1</accession>
<reference evidence="3" key="1">
    <citation type="submission" date="2020-08" db="EMBL/GenBank/DDBJ databases">
        <title>Plant Genome Project.</title>
        <authorList>
            <person name="Zhang R.-G."/>
        </authorList>
    </citation>
    <scope>NUCLEOTIDE SEQUENCE</scope>
    <source>
        <strain evidence="3">WSP0</strain>
        <tissue evidence="3">Leaf</tissue>
    </source>
</reference>
<dbReference type="GO" id="GO:0003700">
    <property type="term" value="F:DNA-binding transcription factor activity"/>
    <property type="evidence" value="ECO:0007669"/>
    <property type="project" value="InterPro"/>
</dbReference>
<evidence type="ECO:0000259" key="2">
    <source>
        <dbReference type="PROSITE" id="PS51745"/>
    </source>
</evidence>
<evidence type="ECO:0000313" key="4">
    <source>
        <dbReference type="Proteomes" id="UP000823749"/>
    </source>
</evidence>
<dbReference type="Gene3D" id="3.10.20.90">
    <property type="entry name" value="Phosphatidylinositol 3-kinase Catalytic Subunit, Chain A, domain 1"/>
    <property type="match status" value="1"/>
</dbReference>
<organism evidence="3 4">
    <name type="scientific">Rhododendron griersonianum</name>
    <dbReference type="NCBI Taxonomy" id="479676"/>
    <lineage>
        <taxon>Eukaryota</taxon>
        <taxon>Viridiplantae</taxon>
        <taxon>Streptophyta</taxon>
        <taxon>Embryophyta</taxon>
        <taxon>Tracheophyta</taxon>
        <taxon>Spermatophyta</taxon>
        <taxon>Magnoliopsida</taxon>
        <taxon>eudicotyledons</taxon>
        <taxon>Gunneridae</taxon>
        <taxon>Pentapetalae</taxon>
        <taxon>asterids</taxon>
        <taxon>Ericales</taxon>
        <taxon>Ericaceae</taxon>
        <taxon>Ericoideae</taxon>
        <taxon>Rhodoreae</taxon>
        <taxon>Rhododendron</taxon>
    </lineage>
</organism>
<dbReference type="SMART" id="SM00666">
    <property type="entry name" value="PB1"/>
    <property type="match status" value="1"/>
</dbReference>
<feature type="compositionally biased region" description="Polar residues" evidence="1">
    <location>
        <begin position="51"/>
        <end position="66"/>
    </location>
</feature>
<dbReference type="Pfam" id="PF00564">
    <property type="entry name" value="PB1"/>
    <property type="match status" value="1"/>
</dbReference>
<comment type="caution">
    <text evidence="3">The sequence shown here is derived from an EMBL/GenBank/DDBJ whole genome shotgun (WGS) entry which is preliminary data.</text>
</comment>
<dbReference type="InterPro" id="IPR053793">
    <property type="entry name" value="PB1-like"/>
</dbReference>
<dbReference type="Proteomes" id="UP000823749">
    <property type="component" value="Chromosome 2"/>
</dbReference>
<evidence type="ECO:0000313" key="3">
    <source>
        <dbReference type="EMBL" id="KAG5560358.1"/>
    </source>
</evidence>
<dbReference type="PANTHER" id="PTHR32002:SF35">
    <property type="entry name" value="PROTEIN NLP6"/>
    <property type="match status" value="1"/>
</dbReference>
<dbReference type="CDD" id="cd05992">
    <property type="entry name" value="PB1"/>
    <property type="match status" value="1"/>
</dbReference>
<feature type="domain" description="PB1" evidence="2">
    <location>
        <begin position="374"/>
        <end position="458"/>
    </location>
</feature>
<sequence length="458" mass="51743">MAAPTNSGESDMATEDFCLNLSPLLSPRWSQLCLTPSPPRTFLPSSSSMVMQYQGSNQSMDDPPQNQEHDDIVDPAPYLARDSALLQQQLRKNWSEASSDWRPRGGGIMRMNNQGFEESNMGFEESEEMMTTCFCFPPSPTNFPLYRPMPSVFLVCSEQKNISLALSCQHILEDKSGALHVFNGEDGWDIFHHVLDGVKSYLNNKFGDWDQIARAAGLLPKGMESLVDNIQGDPTIELKEVTLRRINWLEQHDEAIVGQPVYEQVGVVQQLIQNRGSELDVILGGGVFTVNGLECRDDGQSSPTTPDTLLICQPKVSLRVWLEPDGQYAVEIRCKCNRLNIGNFTTVEDAISAFEVVWRWGGQKDLTELEQQVEKRLKFKSGTYYIKYKDEENDILRKVELEQEVKKRLQFEAGTYNISYKDEDDDLVSIACDEDLEECISSSSPLGSRCHELFLKPK</sequence>
<dbReference type="InterPro" id="IPR000270">
    <property type="entry name" value="PB1_dom"/>
</dbReference>
<dbReference type="InterPro" id="IPR045012">
    <property type="entry name" value="NLP"/>
</dbReference>